<reference evidence="3 4" key="1">
    <citation type="submission" date="2024-09" db="EMBL/GenBank/DDBJ databases">
        <authorList>
            <person name="Sun Q."/>
            <person name="Mori K."/>
        </authorList>
    </citation>
    <scope>NUCLEOTIDE SEQUENCE [LARGE SCALE GENOMIC DNA]</scope>
    <source>
        <strain evidence="3 4">NCAIM B.02610</strain>
    </source>
</reference>
<sequence length="331" mass="37716">MIRFAIIGTNWITESFIEAARKVEEFSLTAVYSRTEKQAKDFAEKYNVDHTFTNLEDMAKSKEFDAVYIASPNSLHANQAILMMENGKHVLCEKPLASNTLEVEAMVRCARENHVLLMEALKTTFLPNFKTIQDHLHKIGKVRRYFASYCQYSSRYDRYKKGEVLNAFDPRFSNGSLMDIGIYAVHPLVVLFGEPNNITGRCYKLDTGVDGEGSLILQYEEMDAVIMYSKITNSYVPSEIQGENGSILIDKIHTPEKVEIRYKDGTVEDISQSQESNSMYYEVKEFITLLTNNQFESSINSYKRSLTTATILEQARKEMGISYPADAGKKL</sequence>
<dbReference type="Pfam" id="PF01408">
    <property type="entry name" value="GFO_IDH_MocA"/>
    <property type="match status" value="1"/>
</dbReference>
<dbReference type="Pfam" id="PF22725">
    <property type="entry name" value="GFO_IDH_MocA_C3"/>
    <property type="match status" value="1"/>
</dbReference>
<organism evidence="3 4">
    <name type="scientific">Halalkalibacter kiskunsagensis</name>
    <dbReference type="NCBI Taxonomy" id="1548599"/>
    <lineage>
        <taxon>Bacteria</taxon>
        <taxon>Bacillati</taxon>
        <taxon>Bacillota</taxon>
        <taxon>Bacilli</taxon>
        <taxon>Bacillales</taxon>
        <taxon>Bacillaceae</taxon>
        <taxon>Halalkalibacter</taxon>
    </lineage>
</organism>
<dbReference type="Proteomes" id="UP001589838">
    <property type="component" value="Unassembled WGS sequence"/>
</dbReference>
<dbReference type="EMBL" id="JBHLUX010000023">
    <property type="protein sequence ID" value="MFC0470559.1"/>
    <property type="molecule type" value="Genomic_DNA"/>
</dbReference>
<dbReference type="Gene3D" id="3.40.50.720">
    <property type="entry name" value="NAD(P)-binding Rossmann-like Domain"/>
    <property type="match status" value="1"/>
</dbReference>
<dbReference type="InterPro" id="IPR036291">
    <property type="entry name" value="NAD(P)-bd_dom_sf"/>
</dbReference>
<proteinExistence type="predicted"/>
<accession>A0ABV6KB67</accession>
<gene>
    <name evidence="3" type="ORF">ACFFHM_08635</name>
</gene>
<keyword evidence="4" id="KW-1185">Reference proteome</keyword>
<dbReference type="SUPFAM" id="SSF55347">
    <property type="entry name" value="Glyceraldehyde-3-phosphate dehydrogenase-like, C-terminal domain"/>
    <property type="match status" value="1"/>
</dbReference>
<dbReference type="PANTHER" id="PTHR43054">
    <property type="match status" value="1"/>
</dbReference>
<dbReference type="PANTHER" id="PTHR43054:SF1">
    <property type="entry name" value="SCYLLO-INOSITOL 2-DEHYDROGENASE (NADP(+)) IOLU"/>
    <property type="match status" value="1"/>
</dbReference>
<evidence type="ECO:0000259" key="1">
    <source>
        <dbReference type="Pfam" id="PF01408"/>
    </source>
</evidence>
<dbReference type="InterPro" id="IPR000683">
    <property type="entry name" value="Gfo/Idh/MocA-like_OxRdtase_N"/>
</dbReference>
<comment type="caution">
    <text evidence="3">The sequence shown here is derived from an EMBL/GenBank/DDBJ whole genome shotgun (WGS) entry which is preliminary data.</text>
</comment>
<dbReference type="Gene3D" id="3.30.360.10">
    <property type="entry name" value="Dihydrodipicolinate Reductase, domain 2"/>
    <property type="match status" value="1"/>
</dbReference>
<evidence type="ECO:0000313" key="4">
    <source>
        <dbReference type="Proteomes" id="UP001589838"/>
    </source>
</evidence>
<dbReference type="RefSeq" id="WP_335961501.1">
    <property type="nucleotide sequence ID" value="NZ_JAXBLX010000018.1"/>
</dbReference>
<feature type="domain" description="Gfo/Idh/MocA-like oxidoreductase N-terminal" evidence="1">
    <location>
        <begin position="2"/>
        <end position="119"/>
    </location>
</feature>
<evidence type="ECO:0000313" key="3">
    <source>
        <dbReference type="EMBL" id="MFC0470559.1"/>
    </source>
</evidence>
<evidence type="ECO:0000259" key="2">
    <source>
        <dbReference type="Pfam" id="PF22725"/>
    </source>
</evidence>
<dbReference type="InterPro" id="IPR055170">
    <property type="entry name" value="GFO_IDH_MocA-like_dom"/>
</dbReference>
<name>A0ABV6KB67_9BACI</name>
<feature type="domain" description="GFO/IDH/MocA-like oxidoreductase" evidence="2">
    <location>
        <begin position="138"/>
        <end position="247"/>
    </location>
</feature>
<dbReference type="SUPFAM" id="SSF51735">
    <property type="entry name" value="NAD(P)-binding Rossmann-fold domains"/>
    <property type="match status" value="1"/>
</dbReference>
<protein>
    <submittedName>
        <fullName evidence="3">Gfo/Idh/MocA family protein</fullName>
    </submittedName>
</protein>